<reference evidence="5" key="1">
    <citation type="journal article" date="2014" name="Int. J. Syst. Evol. Microbiol.">
        <title>Complete genome sequence of Corynebacterium casei LMG S-19264T (=DSM 44701T), isolated from a smear-ripened cheese.</title>
        <authorList>
            <consortium name="US DOE Joint Genome Institute (JGI-PGF)"/>
            <person name="Walter F."/>
            <person name="Albersmeier A."/>
            <person name="Kalinowski J."/>
            <person name="Ruckert C."/>
        </authorList>
    </citation>
    <scope>NUCLEOTIDE SEQUENCE</scope>
    <source>
        <strain evidence="5">CGMCC 1.15178</strain>
    </source>
</reference>
<keyword evidence="1" id="KW-0677">Repeat</keyword>
<evidence type="ECO:0000256" key="2">
    <source>
        <dbReference type="PROSITE-ProRule" id="PRU00504"/>
    </source>
</evidence>
<dbReference type="Proteomes" id="UP000612456">
    <property type="component" value="Unassembled WGS sequence"/>
</dbReference>
<comment type="caution">
    <text evidence="5">The sequence shown here is derived from an EMBL/GenBank/DDBJ whole genome shotgun (WGS) entry which is preliminary data.</text>
</comment>
<sequence length="531" mass="55451">MKKMTKNTALLLTAAAVLGAFGHSSAAQAAQTGDSLIANKALYELRTEAGTGEYALRDGNLQSAAFRGPVSLLYDAKLKTYLAADTGNQRLRTISSGDTKTFAGLDIGLDDYQAPIGALADGSAQSAAFNHPAGLAADGKGQIYVADSDNHAIRIINKDGSVQTLAGSGELGSADGRNADARFYHPLDVAVTDEGIVYVADTLNHVIRKIQNGSVTTLNAASTRAVEYIPGAVEPAGDFADGALKDAKFNEPSGLALDHAGNLYVSDTGNQRIRYIDFAKGTVTTVAGGGSAEATYAASSPYAEGGYADGKALNARFHAPRGLTVTPDGGVLIADSLNHVIRLLKSGVVTTVAGSAQEAGSTNGVAYAAELNRPTDVVWIGGSSFAIADAGGNKIRIAAPYALPSGVKAGSDAQILYNNAVLPSDAPPVVVKDSTFVPMRVLTEKLGFKVQYTGSKAILSRDGVSYTVQEGSLNVMKTTEGQSPQTLKLTSGPFLRQDRLYLPVRFFAQEIGLDVQWLSDVRAVLIRDKQF</sequence>
<reference evidence="5" key="2">
    <citation type="submission" date="2020-09" db="EMBL/GenBank/DDBJ databases">
        <authorList>
            <person name="Sun Q."/>
            <person name="Zhou Y."/>
        </authorList>
    </citation>
    <scope>NUCLEOTIDE SEQUENCE</scope>
    <source>
        <strain evidence="5">CGMCC 1.15178</strain>
    </source>
</reference>
<dbReference type="SUPFAM" id="SSF101898">
    <property type="entry name" value="NHL repeat"/>
    <property type="match status" value="1"/>
</dbReference>
<dbReference type="EMBL" id="BMHP01000001">
    <property type="protein sequence ID" value="GGD55193.1"/>
    <property type="molecule type" value="Genomic_DNA"/>
</dbReference>
<dbReference type="InterPro" id="IPR012854">
    <property type="entry name" value="Cu_amine_oxidase-like_N"/>
</dbReference>
<dbReference type="Gene3D" id="2.120.10.30">
    <property type="entry name" value="TolB, C-terminal domain"/>
    <property type="match status" value="4"/>
</dbReference>
<feature type="signal peptide" evidence="3">
    <location>
        <begin position="1"/>
        <end position="29"/>
    </location>
</feature>
<feature type="repeat" description="NHL" evidence="2">
    <location>
        <begin position="129"/>
        <end position="159"/>
    </location>
</feature>
<accession>A0A916YQI4</accession>
<evidence type="ECO:0000313" key="6">
    <source>
        <dbReference type="Proteomes" id="UP000612456"/>
    </source>
</evidence>
<evidence type="ECO:0000259" key="4">
    <source>
        <dbReference type="Pfam" id="PF07833"/>
    </source>
</evidence>
<gene>
    <name evidence="5" type="ORF">GCM10010911_11080</name>
</gene>
<dbReference type="PROSITE" id="PS51125">
    <property type="entry name" value="NHL"/>
    <property type="match status" value="1"/>
</dbReference>
<dbReference type="InterPro" id="IPR036582">
    <property type="entry name" value="Mao_N_sf"/>
</dbReference>
<evidence type="ECO:0000256" key="3">
    <source>
        <dbReference type="SAM" id="SignalP"/>
    </source>
</evidence>
<dbReference type="AlphaFoldDB" id="A0A916YQI4"/>
<feature type="domain" description="Copper amine oxidase-like N-terminal" evidence="4">
    <location>
        <begin position="418"/>
        <end position="526"/>
    </location>
</feature>
<evidence type="ECO:0000313" key="5">
    <source>
        <dbReference type="EMBL" id="GGD55193.1"/>
    </source>
</evidence>
<dbReference type="SUPFAM" id="SSF55383">
    <property type="entry name" value="Copper amine oxidase, domain N"/>
    <property type="match status" value="1"/>
</dbReference>
<dbReference type="Pfam" id="PF07833">
    <property type="entry name" value="Cu_amine_oxidN1"/>
    <property type="match status" value="1"/>
</dbReference>
<dbReference type="Gene3D" id="3.30.457.10">
    <property type="entry name" value="Copper amine oxidase-like, N-terminal domain"/>
    <property type="match status" value="1"/>
</dbReference>
<proteinExistence type="predicted"/>
<dbReference type="PANTHER" id="PTHR13833:SF71">
    <property type="entry name" value="NHL DOMAIN-CONTAINING PROTEIN"/>
    <property type="match status" value="1"/>
</dbReference>
<dbReference type="Pfam" id="PF01436">
    <property type="entry name" value="NHL"/>
    <property type="match status" value="2"/>
</dbReference>
<evidence type="ECO:0000256" key="1">
    <source>
        <dbReference type="ARBA" id="ARBA00022737"/>
    </source>
</evidence>
<keyword evidence="3" id="KW-0732">Signal</keyword>
<dbReference type="InterPro" id="IPR001258">
    <property type="entry name" value="NHL_repeat"/>
</dbReference>
<dbReference type="InterPro" id="IPR011042">
    <property type="entry name" value="6-blade_b-propeller_TolB-like"/>
</dbReference>
<keyword evidence="6" id="KW-1185">Reference proteome</keyword>
<protein>
    <recommendedName>
        <fullName evidence="4">Copper amine oxidase-like N-terminal domain-containing protein</fullName>
    </recommendedName>
</protein>
<name>A0A916YQI4_9BACL</name>
<feature type="chain" id="PRO_5037414072" description="Copper amine oxidase-like N-terminal domain-containing protein" evidence="3">
    <location>
        <begin position="30"/>
        <end position="531"/>
    </location>
</feature>
<dbReference type="PANTHER" id="PTHR13833">
    <property type="match status" value="1"/>
</dbReference>
<dbReference type="RefSeq" id="WP_188989888.1">
    <property type="nucleotide sequence ID" value="NZ_BMHP01000001.1"/>
</dbReference>
<organism evidence="5 6">
    <name type="scientific">Paenibacillus nasutitermitis</name>
    <dbReference type="NCBI Taxonomy" id="1652958"/>
    <lineage>
        <taxon>Bacteria</taxon>
        <taxon>Bacillati</taxon>
        <taxon>Bacillota</taxon>
        <taxon>Bacilli</taxon>
        <taxon>Bacillales</taxon>
        <taxon>Paenibacillaceae</taxon>
        <taxon>Paenibacillus</taxon>
    </lineage>
</organism>